<proteinExistence type="predicted"/>
<evidence type="ECO:0000313" key="2">
    <source>
        <dbReference type="WBParaSite" id="maker-unitig_31725-snap-gene-0.1-mRNA-1"/>
    </source>
</evidence>
<protein>
    <submittedName>
        <fullName evidence="2">Ig-like domain-containing protein</fullName>
    </submittedName>
</protein>
<sequence>FELTAAVCSSSCTPADCEELTAPALTAPPPTVQVPATAGLAWLMDSPALTSLVTGLHRDGASRPSTGGTRLLAASQRQQFAPVADSSTSTQGQFVLRAFENACWPRDTQAWFSRWLQKRSCAPAH</sequence>
<keyword evidence="1" id="KW-1185">Reference proteome</keyword>
<accession>A0A1I8FEQ6</accession>
<dbReference type="AlphaFoldDB" id="A0A1I8FEQ6"/>
<dbReference type="WBParaSite" id="maker-unitig_31725-snap-gene-0.1-mRNA-1">
    <property type="protein sequence ID" value="maker-unitig_31725-snap-gene-0.1-mRNA-1"/>
    <property type="gene ID" value="maker-unitig_31725-snap-gene-0.1"/>
</dbReference>
<organism evidence="1 2">
    <name type="scientific">Macrostomum lignano</name>
    <dbReference type="NCBI Taxonomy" id="282301"/>
    <lineage>
        <taxon>Eukaryota</taxon>
        <taxon>Metazoa</taxon>
        <taxon>Spiralia</taxon>
        <taxon>Lophotrochozoa</taxon>
        <taxon>Platyhelminthes</taxon>
        <taxon>Rhabditophora</taxon>
        <taxon>Macrostomorpha</taxon>
        <taxon>Macrostomida</taxon>
        <taxon>Macrostomidae</taxon>
        <taxon>Macrostomum</taxon>
    </lineage>
</organism>
<name>A0A1I8FEQ6_9PLAT</name>
<dbReference type="Proteomes" id="UP000095280">
    <property type="component" value="Unplaced"/>
</dbReference>
<evidence type="ECO:0000313" key="1">
    <source>
        <dbReference type="Proteomes" id="UP000095280"/>
    </source>
</evidence>
<reference evidence="2" key="1">
    <citation type="submission" date="2016-11" db="UniProtKB">
        <authorList>
            <consortium name="WormBaseParasite"/>
        </authorList>
    </citation>
    <scope>IDENTIFICATION</scope>
</reference>